<reference evidence="1" key="1">
    <citation type="submission" date="2024-12" db="EMBL/GenBank/DDBJ databases">
        <authorList>
            <person name="Wu N."/>
        </authorList>
    </citation>
    <scope>NUCLEOTIDE SEQUENCE</scope>
    <source>
        <strain evidence="1">P15</strain>
    </source>
</reference>
<organism evidence="1 2">
    <name type="scientific">Paenibacillus mesotrionivorans</name>
    <dbReference type="NCBI Taxonomy" id="3160968"/>
    <lineage>
        <taxon>Bacteria</taxon>
        <taxon>Bacillati</taxon>
        <taxon>Bacillota</taxon>
        <taxon>Bacilli</taxon>
        <taxon>Bacillales</taxon>
        <taxon>Paenibacillaceae</taxon>
        <taxon>Paenibacillus</taxon>
    </lineage>
</organism>
<name>A0ACC7P2K7_9BACL</name>
<evidence type="ECO:0000313" key="1">
    <source>
        <dbReference type="EMBL" id="MFM9331233.1"/>
    </source>
</evidence>
<accession>A0ACC7P2K7</accession>
<comment type="caution">
    <text evidence="1">The sequence shown here is derived from an EMBL/GenBank/DDBJ whole genome shotgun (WGS) entry which is preliminary data.</text>
</comment>
<dbReference type="EMBL" id="JBJURJ010000017">
    <property type="protein sequence ID" value="MFM9331233.1"/>
    <property type="molecule type" value="Genomic_DNA"/>
</dbReference>
<keyword evidence="2" id="KW-1185">Reference proteome</keyword>
<dbReference type="Proteomes" id="UP001631969">
    <property type="component" value="Unassembled WGS sequence"/>
</dbReference>
<proteinExistence type="predicted"/>
<evidence type="ECO:0000313" key="2">
    <source>
        <dbReference type="Proteomes" id="UP001631969"/>
    </source>
</evidence>
<sequence length="525" mass="57492">MGQRKKAAAAATAVLLSASLMAGCSGDKNSTASSAPGSTAKSEKPIEIVIANNYNAPETDDNYVQKKLEEKLNIKIKNVKYERSSWREKFSVLLASGDVPDLFPVDVTETDMVQWADQGIIAPVPVEDIKQYMPNYVKALDAVDNTAWEIGLYKGQNYGVPRVYLGGLNGFLPAYNEQWLKKIGYTSTPKTLAEVEDVLNKFVNNDPDGNGKKDTYGLGGRGKLTNQLFPSIFAAHNVAPYQFRLGADGKAEYGGVSESSRAALKLLAKWYKAGYIDPEFITSDNNENNVKVANQKIGMLDNVQPGNTYLESGYIGKAAYEKGLSYIPGSIVSTDGQLHAVAYGARQAPILIGTDAVKDKAKLAKILQLLEYVSTTDEGWLLTQYGEEGNTYTKDPQTNLVTASTDPNKAGNKVGASGFYNMLGGVDRSKTKFNTKPVYDELAKKYYTDPGIKLITDLIGPTSLTSKPKYWTNLQTLQDSYFIKAILGEVNTDGDFDTYKANWLKSGGQEVTNEVTKVYEDRKKK</sequence>
<protein>
    <submittedName>
        <fullName evidence="1">Extracellular solute-binding protein</fullName>
    </submittedName>
</protein>
<gene>
    <name evidence="1" type="ORF">ACI1P1_23335</name>
</gene>